<dbReference type="VEuPathDB" id="FungiDB:BD410DRAFT_421482"/>
<protein>
    <recommendedName>
        <fullName evidence="1">Cyclin-D1-binding protein 1-like N-terminal domain-containing protein</fullName>
    </recommendedName>
</protein>
<sequence length="402" mass="43763">MSERQKAQFAHRLASETCAAALAALSAPNDQHNDSMLLDSLISDYRGFLTLIYSAVTKIALSLKPSDPAYSASFTPLKDLASYVDSLTSCACCVDENLHGKTISNEIKWATTEVVTAVQALLSEFFTDDTQTTGSDSKAYLTRVGAVHEIIDRARGVSSCNREAVRKRWEANTTGLQDGVEEVIEMMEADGDRPAATLDNPEGDEANDEWGEFGLHGEKATDAELVRLKFTLSLLKMTHALHKRVLSSFLDPSSATAPRNLAELMSPHVLDNMMARSGELVAASDELVAALDPPQDTMSLSACLTSFRSTVNLMGEILITFSFTSQVKRDEVPHLPGIDGESLNDRMGAMNLQSDKGAKEVESSAEIKRAVKERKWFDFCLAQILKSCQQAIDASASKQDGK</sequence>
<name>A0A4Y7QIK6_9AGAM</name>
<dbReference type="Gene3D" id="1.20.1410.10">
    <property type="entry name" value="I/LWEQ domain"/>
    <property type="match status" value="1"/>
</dbReference>
<feature type="domain" description="Cyclin-D1-binding protein 1-like N-terminal" evidence="1">
    <location>
        <begin position="50"/>
        <end position="188"/>
    </location>
</feature>
<reference evidence="2 3" key="1">
    <citation type="submission" date="2018-06" db="EMBL/GenBank/DDBJ databases">
        <title>A transcriptomic atlas of mushroom development highlights an independent origin of complex multicellularity.</title>
        <authorList>
            <consortium name="DOE Joint Genome Institute"/>
            <person name="Krizsan K."/>
            <person name="Almasi E."/>
            <person name="Merenyi Z."/>
            <person name="Sahu N."/>
            <person name="Viragh M."/>
            <person name="Koszo T."/>
            <person name="Mondo S."/>
            <person name="Kiss B."/>
            <person name="Balint B."/>
            <person name="Kues U."/>
            <person name="Barry K."/>
            <person name="Hegedus J.C."/>
            <person name="Henrissat B."/>
            <person name="Johnson J."/>
            <person name="Lipzen A."/>
            <person name="Ohm R."/>
            <person name="Nagy I."/>
            <person name="Pangilinan J."/>
            <person name="Yan J."/>
            <person name="Xiong Y."/>
            <person name="Grigoriev I.V."/>
            <person name="Hibbett D.S."/>
            <person name="Nagy L.G."/>
        </authorList>
    </citation>
    <scope>NUCLEOTIDE SEQUENCE [LARGE SCALE GENOMIC DNA]</scope>
    <source>
        <strain evidence="2 3">SZMC22713</strain>
    </source>
</reference>
<dbReference type="STRING" id="50990.A0A4Y7QIK6"/>
<gene>
    <name evidence="2" type="ORF">BD410DRAFT_421482</name>
</gene>
<dbReference type="PANTHER" id="PTHR15492">
    <property type="entry name" value="CYCLIN D1-BINDING PROTEIN 1"/>
    <property type="match status" value="1"/>
</dbReference>
<dbReference type="AlphaFoldDB" id="A0A4Y7QIK6"/>
<dbReference type="EMBL" id="ML170159">
    <property type="protein sequence ID" value="TDL27467.1"/>
    <property type="molecule type" value="Genomic_DNA"/>
</dbReference>
<organism evidence="2 3">
    <name type="scientific">Rickenella mellea</name>
    <dbReference type="NCBI Taxonomy" id="50990"/>
    <lineage>
        <taxon>Eukaryota</taxon>
        <taxon>Fungi</taxon>
        <taxon>Dikarya</taxon>
        <taxon>Basidiomycota</taxon>
        <taxon>Agaricomycotina</taxon>
        <taxon>Agaricomycetes</taxon>
        <taxon>Hymenochaetales</taxon>
        <taxon>Rickenellaceae</taxon>
        <taxon>Rickenella</taxon>
    </lineage>
</organism>
<dbReference type="Proteomes" id="UP000294933">
    <property type="component" value="Unassembled WGS sequence"/>
</dbReference>
<dbReference type="OrthoDB" id="41588at2759"/>
<evidence type="ECO:0000313" key="3">
    <source>
        <dbReference type="Proteomes" id="UP000294933"/>
    </source>
</evidence>
<evidence type="ECO:0000259" key="1">
    <source>
        <dbReference type="Pfam" id="PF13324"/>
    </source>
</evidence>
<proteinExistence type="predicted"/>
<keyword evidence="3" id="KW-1185">Reference proteome</keyword>
<dbReference type="GO" id="GO:0005634">
    <property type="term" value="C:nucleus"/>
    <property type="evidence" value="ECO:0007669"/>
    <property type="project" value="TreeGrafter"/>
</dbReference>
<dbReference type="InterPro" id="IPR026907">
    <property type="entry name" value="GCIP-like"/>
</dbReference>
<evidence type="ECO:0000313" key="2">
    <source>
        <dbReference type="EMBL" id="TDL27467.1"/>
    </source>
</evidence>
<dbReference type="PANTHER" id="PTHR15492:SF1">
    <property type="entry name" value="CYCLIN-D1-BINDING PROTEIN 1"/>
    <property type="match status" value="1"/>
</dbReference>
<dbReference type="InterPro" id="IPR049317">
    <property type="entry name" value="GCIP-like_N"/>
</dbReference>
<dbReference type="Pfam" id="PF13324">
    <property type="entry name" value="GCIP_N"/>
    <property type="match status" value="1"/>
</dbReference>
<accession>A0A4Y7QIK6</accession>